<dbReference type="eggNOG" id="ENOG50313GU">
    <property type="taxonomic scope" value="Bacteria"/>
</dbReference>
<evidence type="ECO:0000256" key="1">
    <source>
        <dbReference type="SAM" id="Phobius"/>
    </source>
</evidence>
<feature type="transmembrane region" description="Helical" evidence="1">
    <location>
        <begin position="85"/>
        <end position="106"/>
    </location>
</feature>
<dbReference type="STRING" id="1453498.LG45_15840"/>
<keyword evidence="3" id="KW-1185">Reference proteome</keyword>
<sequence length="139" mass="16021">MKKTILEDIKINIKVKLASLWTSVTFLYIYGDYFELYVPTKVSGIINGNSMLDTPIKLFLASLLLAIPSLMICFSILLKPQLNKWLNIVFGLFFTAIMLLIAATSFSEWRVFYVFYAILESMLTAIIVWTAYNWTKQIN</sequence>
<gene>
    <name evidence="2" type="ORF">LG45_15840</name>
</gene>
<evidence type="ECO:0000313" key="3">
    <source>
        <dbReference type="Proteomes" id="UP000029554"/>
    </source>
</evidence>
<keyword evidence="1" id="KW-0472">Membrane</keyword>
<accession>A0A095TWZ3</accession>
<proteinExistence type="predicted"/>
<dbReference type="RefSeq" id="WP_035128849.1">
    <property type="nucleotide sequence ID" value="NZ_JRHH01000006.1"/>
</dbReference>
<keyword evidence="1" id="KW-1133">Transmembrane helix</keyword>
<feature type="transmembrane region" description="Helical" evidence="1">
    <location>
        <begin position="58"/>
        <end position="78"/>
    </location>
</feature>
<reference evidence="2 3" key="1">
    <citation type="submission" date="2014-09" db="EMBL/GenBank/DDBJ databases">
        <title>Whole Genome Shotgun of Flavobacterium aquatile LMG 4008.</title>
        <authorList>
            <person name="Gale A.N."/>
            <person name="Pipes S.E."/>
            <person name="Newman J.D."/>
        </authorList>
    </citation>
    <scope>NUCLEOTIDE SEQUENCE [LARGE SCALE GENOMIC DNA]</scope>
    <source>
        <strain evidence="2 3">LMG 4008</strain>
    </source>
</reference>
<feature type="transmembrane region" description="Helical" evidence="1">
    <location>
        <begin position="112"/>
        <end position="132"/>
    </location>
</feature>
<dbReference type="AlphaFoldDB" id="A0A095TWZ3"/>
<organism evidence="2 3">
    <name type="scientific">Flavobacterium aquatile LMG 4008 = ATCC 11947</name>
    <dbReference type="NCBI Taxonomy" id="1453498"/>
    <lineage>
        <taxon>Bacteria</taxon>
        <taxon>Pseudomonadati</taxon>
        <taxon>Bacteroidota</taxon>
        <taxon>Flavobacteriia</taxon>
        <taxon>Flavobacteriales</taxon>
        <taxon>Flavobacteriaceae</taxon>
        <taxon>Flavobacterium</taxon>
    </lineage>
</organism>
<dbReference type="Proteomes" id="UP000029554">
    <property type="component" value="Unassembled WGS sequence"/>
</dbReference>
<dbReference type="EMBL" id="JRHH01000006">
    <property type="protein sequence ID" value="KGD66898.1"/>
    <property type="molecule type" value="Genomic_DNA"/>
</dbReference>
<comment type="caution">
    <text evidence="2">The sequence shown here is derived from an EMBL/GenBank/DDBJ whole genome shotgun (WGS) entry which is preliminary data.</text>
</comment>
<keyword evidence="1" id="KW-0812">Transmembrane</keyword>
<protein>
    <submittedName>
        <fullName evidence="2">Uncharacterized protein</fullName>
    </submittedName>
</protein>
<name>A0A095TWZ3_9FLAO</name>
<evidence type="ECO:0000313" key="2">
    <source>
        <dbReference type="EMBL" id="KGD66898.1"/>
    </source>
</evidence>
<feature type="transmembrane region" description="Helical" evidence="1">
    <location>
        <begin position="20"/>
        <end position="38"/>
    </location>
</feature>
<dbReference type="Pfam" id="PF19851">
    <property type="entry name" value="DUF6326"/>
    <property type="match status" value="1"/>
</dbReference>
<dbReference type="InterPro" id="IPR046289">
    <property type="entry name" value="DUF6326"/>
</dbReference>
<dbReference type="OrthoDB" id="1551186at2"/>